<evidence type="ECO:0000259" key="14">
    <source>
        <dbReference type="PROSITE" id="PS50851"/>
    </source>
</evidence>
<dbReference type="Pfam" id="PF01584">
    <property type="entry name" value="CheW"/>
    <property type="match status" value="1"/>
</dbReference>
<dbReference type="InterPro" id="IPR036061">
    <property type="entry name" value="CheW-like_dom_sf"/>
</dbReference>
<feature type="domain" description="HPt" evidence="15">
    <location>
        <begin position="1385"/>
        <end position="1488"/>
    </location>
</feature>
<dbReference type="SUPFAM" id="SSF55874">
    <property type="entry name" value="ATPase domain of HSP90 chaperone/DNA topoisomerase II/histidine kinase"/>
    <property type="match status" value="1"/>
</dbReference>
<dbReference type="SMART" id="SM01231">
    <property type="entry name" value="H-kinase_dim"/>
    <property type="match status" value="1"/>
</dbReference>
<feature type="domain" description="HPt" evidence="15">
    <location>
        <begin position="616"/>
        <end position="720"/>
    </location>
</feature>
<dbReference type="GO" id="GO:0000155">
    <property type="term" value="F:phosphorelay sensor kinase activity"/>
    <property type="evidence" value="ECO:0007669"/>
    <property type="project" value="InterPro"/>
</dbReference>
<evidence type="ECO:0000256" key="3">
    <source>
        <dbReference type="ARBA" id="ARBA00021495"/>
    </source>
</evidence>
<dbReference type="RefSeq" id="WP_168147616.1">
    <property type="nucleotide sequence ID" value="NZ_JAAVXB010000004.1"/>
</dbReference>
<evidence type="ECO:0000313" key="16">
    <source>
        <dbReference type="EMBL" id="NKF22347.1"/>
    </source>
</evidence>
<dbReference type="SMART" id="SM00387">
    <property type="entry name" value="HATPase_c"/>
    <property type="match status" value="1"/>
</dbReference>
<dbReference type="PANTHER" id="PTHR43395">
    <property type="entry name" value="SENSOR HISTIDINE KINASE CHEA"/>
    <property type="match status" value="1"/>
</dbReference>
<dbReference type="GO" id="GO:0006935">
    <property type="term" value="P:chemotaxis"/>
    <property type="evidence" value="ECO:0007669"/>
    <property type="project" value="InterPro"/>
</dbReference>
<dbReference type="InterPro" id="IPR004105">
    <property type="entry name" value="CheA-like_dim"/>
</dbReference>
<dbReference type="Gene3D" id="1.20.120.160">
    <property type="entry name" value="HPT domain"/>
    <property type="match status" value="5"/>
</dbReference>
<keyword evidence="4 10" id="KW-0597">Phosphoprotein</keyword>
<dbReference type="InterPro" id="IPR036641">
    <property type="entry name" value="HPT_dom_sf"/>
</dbReference>
<evidence type="ECO:0000256" key="8">
    <source>
        <dbReference type="ARBA" id="ARBA00035100"/>
    </source>
</evidence>
<dbReference type="PROSITE" id="PS50110">
    <property type="entry name" value="RESPONSE_REGULATORY"/>
    <property type="match status" value="1"/>
</dbReference>
<accession>A0A969W8H1</accession>
<keyword evidence="5" id="KW-0808">Transferase</keyword>
<dbReference type="PRINTS" id="PR00344">
    <property type="entry name" value="BCTRLSENSOR"/>
</dbReference>
<keyword evidence="7" id="KW-0902">Two-component regulatory system</keyword>
<protein>
    <recommendedName>
        <fullName evidence="3">Chemotaxis protein CheA</fullName>
        <ecNumber evidence="2">2.7.13.3</ecNumber>
    </recommendedName>
</protein>
<dbReference type="InterPro" id="IPR003594">
    <property type="entry name" value="HATPase_dom"/>
</dbReference>
<dbReference type="SMART" id="SM00448">
    <property type="entry name" value="REC"/>
    <property type="match status" value="1"/>
</dbReference>
<dbReference type="SUPFAM" id="SSF50341">
    <property type="entry name" value="CheW-like"/>
    <property type="match status" value="1"/>
</dbReference>
<feature type="modified residue" description="Phosphohistidine" evidence="9">
    <location>
        <position position="794"/>
    </location>
</feature>
<dbReference type="InterPro" id="IPR058661">
    <property type="entry name" value="FimL_2nd"/>
</dbReference>
<dbReference type="Pfam" id="PF02518">
    <property type="entry name" value="HATPase_c"/>
    <property type="match status" value="1"/>
</dbReference>
<evidence type="ECO:0000256" key="11">
    <source>
        <dbReference type="SAM" id="MobiDB-lite"/>
    </source>
</evidence>
<dbReference type="Gene3D" id="3.30.565.10">
    <property type="entry name" value="Histidine kinase-like ATPase, C-terminal domain"/>
    <property type="match status" value="1"/>
</dbReference>
<dbReference type="CDD" id="cd00088">
    <property type="entry name" value="HPT"/>
    <property type="match status" value="4"/>
</dbReference>
<name>A0A969W8H1_9GAMM</name>
<feature type="modified residue" description="4-aspartylphosphate" evidence="10">
    <location>
        <position position="2079"/>
    </location>
</feature>
<feature type="domain" description="HPt" evidence="15">
    <location>
        <begin position="747"/>
        <end position="847"/>
    </location>
</feature>
<dbReference type="InterPro" id="IPR011006">
    <property type="entry name" value="CheY-like_superfamily"/>
</dbReference>
<dbReference type="InterPro" id="IPR036890">
    <property type="entry name" value="HATPase_C_sf"/>
</dbReference>
<dbReference type="EC" id="2.7.13.3" evidence="2"/>
<dbReference type="Pfam" id="PF26379">
    <property type="entry name" value="FimL_2nd"/>
    <property type="match status" value="1"/>
</dbReference>
<keyword evidence="6" id="KW-0418">Kinase</keyword>
<dbReference type="InterPro" id="IPR004358">
    <property type="entry name" value="Sig_transdc_His_kin-like_C"/>
</dbReference>
<dbReference type="PROSITE" id="PS50894">
    <property type="entry name" value="HPT"/>
    <property type="match status" value="4"/>
</dbReference>
<evidence type="ECO:0000256" key="1">
    <source>
        <dbReference type="ARBA" id="ARBA00000085"/>
    </source>
</evidence>
<dbReference type="Gene3D" id="2.30.30.40">
    <property type="entry name" value="SH3 Domains"/>
    <property type="match status" value="1"/>
</dbReference>
<dbReference type="SMART" id="SM00073">
    <property type="entry name" value="HPT"/>
    <property type="match status" value="4"/>
</dbReference>
<evidence type="ECO:0000259" key="12">
    <source>
        <dbReference type="PROSITE" id="PS50109"/>
    </source>
</evidence>
<organism evidence="16 17">
    <name type="scientific">Solimonas marina</name>
    <dbReference type="NCBI Taxonomy" id="2714601"/>
    <lineage>
        <taxon>Bacteria</taxon>
        <taxon>Pseudomonadati</taxon>
        <taxon>Pseudomonadota</taxon>
        <taxon>Gammaproteobacteria</taxon>
        <taxon>Nevskiales</taxon>
        <taxon>Nevskiaceae</taxon>
        <taxon>Solimonas</taxon>
    </lineage>
</organism>
<feature type="region of interest" description="Disordered" evidence="11">
    <location>
        <begin position="1319"/>
        <end position="1350"/>
    </location>
</feature>
<dbReference type="InterPro" id="IPR001789">
    <property type="entry name" value="Sig_transdc_resp-reg_receiver"/>
</dbReference>
<feature type="domain" description="Response regulatory" evidence="13">
    <location>
        <begin position="2030"/>
        <end position="2146"/>
    </location>
</feature>
<dbReference type="InterPro" id="IPR005467">
    <property type="entry name" value="His_kinase_dom"/>
</dbReference>
<feature type="domain" description="HPt" evidence="15">
    <location>
        <begin position="1114"/>
        <end position="1214"/>
    </location>
</feature>
<evidence type="ECO:0000256" key="4">
    <source>
        <dbReference type="ARBA" id="ARBA00022553"/>
    </source>
</evidence>
<evidence type="ECO:0000256" key="7">
    <source>
        <dbReference type="ARBA" id="ARBA00023012"/>
    </source>
</evidence>
<feature type="modified residue" description="Phosphohistidine" evidence="9">
    <location>
        <position position="663"/>
    </location>
</feature>
<evidence type="ECO:0000256" key="9">
    <source>
        <dbReference type="PROSITE-ProRule" id="PRU00110"/>
    </source>
</evidence>
<evidence type="ECO:0000256" key="6">
    <source>
        <dbReference type="ARBA" id="ARBA00022777"/>
    </source>
</evidence>
<comment type="function">
    <text evidence="8">Involved in the transmission of sensory signals from the chemoreceptors to the flagellar motors. CheA is autophosphorylated; it can transfer its phosphate group to either CheB or CheY.</text>
</comment>
<evidence type="ECO:0000259" key="13">
    <source>
        <dbReference type="PROSITE" id="PS50110"/>
    </source>
</evidence>
<sequence length="2149" mass="231168">MNARIKEGTTGLLWVRGELDQSVTRARSLIEQYLDDQGDPLPLQQAYVELHQVRGTAAMIRCHGAAMLAGEMTGGLDDLLQKRAREGEVLFTALLGGTVQLIDYVQALSEEMPDCALVLQPAINELRLARGLSVLTESDVFVAQLQSLGMMLPELDAPVAAEVAQEQARRYLAAFQASLLSWIRNAPDARIAETRIGKIAEQLAQQSSRVETYQLWRTAAAAIEALLGRTLDDSLELKRLFGRVGQQMKQIAEQGEDAVATASLELSLQLLFMVGRSRGRGARVQALRQAFALDACLPDPVELEDRRRRIHGPSTSLLAQVSDEIRRDFVRVKDHVDLVVRAGGQSEDGFAESRQSLQRIADVLGALGLRTLQQTVTNQAKSLESLGADAGLSEWITFAESILRVENSLEDALFRQFQPVAGKSELAEGRPTARDYSDGVDALYRESLVNLARVKQGIDGFMKSGLGSELPAASALVGEVASGFRILGLEALSASAERLQHFIGGASFAAVRGNTALAERLADAIATLEYYIEAARDQSPLVDVLPSQLAASLDAIDRLLAPPPAEPAVVEAPVADAETEADSAPTVVDVDNRVAGLETAAEPAAIPPMPIELSSPAGDDDEIREIFLEEAGEVLGTLRDQLPYWTRDPRDRERLTTIRRSFHTLKGSGRTVGASALGEFAWAIESLLNRCLDGSVPPNGGIVTVVNDAIALLPALIEEFRERRSGDGSAEALAARAQAWAEGRDPDAAAEPDMPSIFREDAREKLAYVREWLAGLDEQLSMHAVDADVVRAFHTLRGSARIVDAPAISELATALEHWLDRLAGGEGRLDDAGLSLIEAATDTLGGWCEQVGSEAAAQQDARLWIEQIESLQGSVDRLHEDDEARQLADIFAGEALDLVQKAEGLFGSWQQSPDEQTVPQQLKVVFHTLTGAALMADCKAIGAVARALQLRMDEAAAARIRPSPAAFSELDDICELMYQQLDAYRDGKLNDDGAALVARVEALQWDAADVAAVEGAMPEISSEVSRVADVVESLHFAPPLREVEPEATADPAQTTFDVGEPEAAEAQPEAPTGLAIDPAYAGVEETIEMLPVAEPQDAFGGGQPDVISQQTVIEQGLDPELLHIFVGEAEELLDSYDGYRAILDEHPHDGDALAALRRVLHTLKGSARVAGVLSIGSVAHELEAISEHSAHWTPVLTERFAATSDSLRGAIDELRRGRLPVLDAVIAALRGETPPEVTADDPDAGEAFAFFHEHDPHHAPAAPQPGFVEPDLAALPTRELIELASSYQPDTAAADDAGMTPPVAAETPAEHAFPFFHEHEPAPHDQASADTTTADTTTAEPPSLDGLEVVDDPAIETPPAVDDVGSVMPAPVADDAVGVDDLSRPADVDTDLMQIFSAEALELLEQLEQAYARWRVAPAQAGPAQDMQRALHTLKGGARVAGLFAMGDAAHELETRLVALEASGVVDAEVLSPVGDGVAGLRAMSDRVERGDFSGLLRSERATIEAPRAAPVPSGTWEPELFWRPDEDSEREVVLKRETARVPVESLDRMLNDAGEIAIYRSRLEEHNSGIATQLSEMAQAVTRVREQLRQLDIETDAQIAARGLTQSDAADRYAGEFDPLEMDRYTRMQELSRALAESVGDLAALHTSMDGYAAGAEVLLQQQGRVNTEVQQGLMRTLMVPFSRQAARLQRVVQQTAIEGGKRAEIVFSGADAELDRNVLERMTAPLEHLLRNAVVHGIEAPQARMTQGKPALGQIRINLWREGTQLHVEVSDDGGGLDFDAIRATAVRRGLMPADAQIPDEQAAQFIFMPGFSTARELTQDAGRGVGMDVVAAEVKQLGGTLELSSKRGEGARFLVRLPLNLALSQALLVEVGSEPYAVPLSSIEGIVRITRDALPGYYAEDGPLFAYGDAEYRVRSLAGFIGSAPAAVEGRSAHAILVRLPEGIGTGERRYAVVVDALIGNREIVSKAVGPQISSVPGVTGATILADGRAVLILDLAELAQDAARRALRSAAAGAELVAAVPTTHGLIMVVDDSLTIRRVTERLLVRQGYSVITAKDGLDAMAQLQTEAPDAILLDIEMPRADGFEVATHVRNTARIARTPIIMITSRSGEKHRERAQAIGVDRYLIKPYQDEQLLGELRGVLKRS</sequence>
<feature type="domain" description="Histidine kinase" evidence="12">
    <location>
        <begin position="1728"/>
        <end position="1864"/>
    </location>
</feature>
<reference evidence="16" key="1">
    <citation type="submission" date="2020-03" db="EMBL/GenBank/DDBJ databases">
        <title>Solimonas marina sp. nov., isolated from deep seawater of the Pacific Ocean.</title>
        <authorList>
            <person name="Liu X."/>
            <person name="Lai Q."/>
            <person name="Sun F."/>
            <person name="Gai Y."/>
            <person name="Li G."/>
            <person name="Shao Z."/>
        </authorList>
    </citation>
    <scope>NUCLEOTIDE SEQUENCE</scope>
    <source>
        <strain evidence="16">C16B3</strain>
    </source>
</reference>
<dbReference type="PANTHER" id="PTHR43395:SF8">
    <property type="entry name" value="HISTIDINE KINASE"/>
    <property type="match status" value="1"/>
</dbReference>
<dbReference type="CDD" id="cd17546">
    <property type="entry name" value="REC_hyHK_CKI1_RcsC-like"/>
    <property type="match status" value="1"/>
</dbReference>
<dbReference type="Pfam" id="PF00072">
    <property type="entry name" value="Response_reg"/>
    <property type="match status" value="1"/>
</dbReference>
<dbReference type="InterPro" id="IPR002545">
    <property type="entry name" value="CheW-lke_dom"/>
</dbReference>
<dbReference type="FunFam" id="3.30.565.10:FF:000016">
    <property type="entry name" value="Chemotaxis protein CheA, putative"/>
    <property type="match status" value="1"/>
</dbReference>
<dbReference type="SUPFAM" id="SSF47226">
    <property type="entry name" value="Histidine-containing phosphotransfer domain, HPT domain"/>
    <property type="match status" value="6"/>
</dbReference>
<feature type="compositionally biased region" description="Low complexity" evidence="11">
    <location>
        <begin position="1329"/>
        <end position="1339"/>
    </location>
</feature>
<dbReference type="InterPro" id="IPR008207">
    <property type="entry name" value="Sig_transdc_His_kin_Hpt_dom"/>
</dbReference>
<proteinExistence type="predicted"/>
<comment type="caution">
    <text evidence="16">The sequence shown here is derived from an EMBL/GenBank/DDBJ whole genome shotgun (WGS) entry which is preliminary data.</text>
</comment>
<feature type="modified residue" description="Phosphohistidine" evidence="9">
    <location>
        <position position="1432"/>
    </location>
</feature>
<feature type="modified residue" description="Phosphohistidine" evidence="9">
    <location>
        <position position="1161"/>
    </location>
</feature>
<dbReference type="Pfam" id="PF01627">
    <property type="entry name" value="Hpt"/>
    <property type="match status" value="4"/>
</dbReference>
<keyword evidence="17" id="KW-1185">Reference proteome</keyword>
<dbReference type="GO" id="GO:0005737">
    <property type="term" value="C:cytoplasm"/>
    <property type="evidence" value="ECO:0007669"/>
    <property type="project" value="InterPro"/>
</dbReference>
<dbReference type="Proteomes" id="UP000653472">
    <property type="component" value="Unassembled WGS sequence"/>
</dbReference>
<dbReference type="PROSITE" id="PS50851">
    <property type="entry name" value="CHEW"/>
    <property type="match status" value="1"/>
</dbReference>
<evidence type="ECO:0000256" key="5">
    <source>
        <dbReference type="ARBA" id="ARBA00022679"/>
    </source>
</evidence>
<evidence type="ECO:0000259" key="15">
    <source>
        <dbReference type="PROSITE" id="PS50894"/>
    </source>
</evidence>
<dbReference type="EMBL" id="JAAVXB010000004">
    <property type="protein sequence ID" value="NKF22347.1"/>
    <property type="molecule type" value="Genomic_DNA"/>
</dbReference>
<dbReference type="SUPFAM" id="SSF52172">
    <property type="entry name" value="CheY-like"/>
    <property type="match status" value="1"/>
</dbReference>
<feature type="domain" description="CheW-like" evidence="14">
    <location>
        <begin position="1866"/>
        <end position="2008"/>
    </location>
</feature>
<evidence type="ECO:0000256" key="2">
    <source>
        <dbReference type="ARBA" id="ARBA00012438"/>
    </source>
</evidence>
<dbReference type="Gene3D" id="3.40.50.2300">
    <property type="match status" value="1"/>
</dbReference>
<evidence type="ECO:0000256" key="10">
    <source>
        <dbReference type="PROSITE-ProRule" id="PRU00169"/>
    </source>
</evidence>
<dbReference type="SMART" id="SM00260">
    <property type="entry name" value="CheW"/>
    <property type="match status" value="1"/>
</dbReference>
<comment type="catalytic activity">
    <reaction evidence="1">
        <text>ATP + protein L-histidine = ADP + protein N-phospho-L-histidine.</text>
        <dbReference type="EC" id="2.7.13.3"/>
    </reaction>
</comment>
<gene>
    <name evidence="16" type="ORF">G7Y82_08450</name>
</gene>
<dbReference type="PROSITE" id="PS50109">
    <property type="entry name" value="HIS_KIN"/>
    <property type="match status" value="1"/>
</dbReference>
<evidence type="ECO:0000313" key="17">
    <source>
        <dbReference type="Proteomes" id="UP000653472"/>
    </source>
</evidence>
<dbReference type="InterPro" id="IPR051315">
    <property type="entry name" value="Bact_Chemotaxis_CheA"/>
</dbReference>